<evidence type="ECO:0000313" key="3">
    <source>
        <dbReference type="Proteomes" id="UP000254425"/>
    </source>
</evidence>
<gene>
    <name evidence="2" type="ORF">DVA86_11140</name>
</gene>
<keyword evidence="1" id="KW-0472">Membrane</keyword>
<dbReference type="AlphaFoldDB" id="A0A345XNA5"/>
<evidence type="ECO:0000313" key="2">
    <source>
        <dbReference type="EMBL" id="AXK33121.1"/>
    </source>
</evidence>
<dbReference type="EMBL" id="CP031320">
    <property type="protein sequence ID" value="AXK33121.1"/>
    <property type="molecule type" value="Genomic_DNA"/>
</dbReference>
<dbReference type="RefSeq" id="WP_208877777.1">
    <property type="nucleotide sequence ID" value="NZ_CP031320.1"/>
</dbReference>
<dbReference type="KEGG" id="sarm:DVA86_11140"/>
<dbReference type="Proteomes" id="UP000254425">
    <property type="component" value="Chromosome"/>
</dbReference>
<proteinExistence type="predicted"/>
<protein>
    <submittedName>
        <fullName evidence="2">Uncharacterized protein</fullName>
    </submittedName>
</protein>
<keyword evidence="1" id="KW-1133">Transmembrane helix</keyword>
<feature type="transmembrane region" description="Helical" evidence="1">
    <location>
        <begin position="36"/>
        <end position="58"/>
    </location>
</feature>
<name>A0A345XNA5_9ACTN</name>
<reference evidence="2 3" key="1">
    <citation type="submission" date="2018-07" db="EMBL/GenBank/DDBJ databases">
        <title>Draft genome of the type strain Streptomyces armeniacus ATCC 15676.</title>
        <authorList>
            <person name="Labana P."/>
            <person name="Gosse J.T."/>
            <person name="Boddy C.N."/>
        </authorList>
    </citation>
    <scope>NUCLEOTIDE SEQUENCE [LARGE SCALE GENOMIC DNA]</scope>
    <source>
        <strain evidence="2 3">ATCC 15676</strain>
    </source>
</reference>
<accession>A0A345XNA5</accession>
<keyword evidence="1" id="KW-0812">Transmembrane</keyword>
<evidence type="ECO:0000256" key="1">
    <source>
        <dbReference type="SAM" id="Phobius"/>
    </source>
</evidence>
<sequence>MTCDRLVCANCAGPVSEGRCSVCRAHRARMQEGGPLAALTPAALIALLLALIAVAVVAQRVATA</sequence>
<organism evidence="2 3">
    <name type="scientific">Streptomyces armeniacus</name>
    <dbReference type="NCBI Taxonomy" id="83291"/>
    <lineage>
        <taxon>Bacteria</taxon>
        <taxon>Bacillati</taxon>
        <taxon>Actinomycetota</taxon>
        <taxon>Actinomycetes</taxon>
        <taxon>Kitasatosporales</taxon>
        <taxon>Streptomycetaceae</taxon>
        <taxon>Streptomyces</taxon>
    </lineage>
</organism>
<keyword evidence="3" id="KW-1185">Reference proteome</keyword>